<dbReference type="Proteomes" id="UP000226031">
    <property type="component" value="Unassembled WGS sequence"/>
</dbReference>
<name>A0A2B7ZP05_9EURO</name>
<organism evidence="2 3">
    <name type="scientific">[Emmonsia] crescens</name>
    <dbReference type="NCBI Taxonomy" id="73230"/>
    <lineage>
        <taxon>Eukaryota</taxon>
        <taxon>Fungi</taxon>
        <taxon>Dikarya</taxon>
        <taxon>Ascomycota</taxon>
        <taxon>Pezizomycotina</taxon>
        <taxon>Eurotiomycetes</taxon>
        <taxon>Eurotiomycetidae</taxon>
        <taxon>Onygenales</taxon>
        <taxon>Ajellomycetaceae</taxon>
        <taxon>Emergomyces</taxon>
    </lineage>
</organism>
<proteinExistence type="predicted"/>
<evidence type="ECO:0000256" key="1">
    <source>
        <dbReference type="SAM" id="MobiDB-lite"/>
    </source>
</evidence>
<dbReference type="AlphaFoldDB" id="A0A2B7ZP05"/>
<keyword evidence="3" id="KW-1185">Reference proteome</keyword>
<reference evidence="2 3" key="1">
    <citation type="submission" date="2017-10" db="EMBL/GenBank/DDBJ databases">
        <title>Comparative genomics in systemic dimorphic fungi from Ajellomycetaceae.</title>
        <authorList>
            <person name="Munoz J.F."/>
            <person name="Mcewen J.G."/>
            <person name="Clay O.K."/>
            <person name="Cuomo C.A."/>
        </authorList>
    </citation>
    <scope>NUCLEOTIDE SEQUENCE [LARGE SCALE GENOMIC DNA]</scope>
    <source>
        <strain evidence="2 3">UAMH4076</strain>
    </source>
</reference>
<evidence type="ECO:0000313" key="3">
    <source>
        <dbReference type="Proteomes" id="UP000226031"/>
    </source>
</evidence>
<feature type="region of interest" description="Disordered" evidence="1">
    <location>
        <begin position="1"/>
        <end position="72"/>
    </location>
</feature>
<accession>A0A2B7ZP05</accession>
<dbReference type="EMBL" id="PDND01000027">
    <property type="protein sequence ID" value="PGH35111.1"/>
    <property type="molecule type" value="Genomic_DNA"/>
</dbReference>
<gene>
    <name evidence="2" type="ORF">GX50_02033</name>
</gene>
<evidence type="ECO:0000313" key="2">
    <source>
        <dbReference type="EMBL" id="PGH35111.1"/>
    </source>
</evidence>
<feature type="compositionally biased region" description="Polar residues" evidence="1">
    <location>
        <begin position="7"/>
        <end position="19"/>
    </location>
</feature>
<comment type="caution">
    <text evidence="2">The sequence shown here is derived from an EMBL/GenBank/DDBJ whole genome shotgun (WGS) entry which is preliminary data.</text>
</comment>
<sequence length="72" mass="8251">MNPSNPPSSEARTTEQGRSASKRQEHHQTAPTYLNKLSRAQPVLHETKRRQPDRGGLGQRQTSPQRQLHERN</sequence>
<protein>
    <submittedName>
        <fullName evidence="2">Uncharacterized protein</fullName>
    </submittedName>
</protein>